<keyword evidence="2" id="KW-1185">Reference proteome</keyword>
<dbReference type="InterPro" id="IPR049804">
    <property type="entry name" value="Choice_anch_L"/>
</dbReference>
<reference evidence="1 2" key="1">
    <citation type="submission" date="2016-01" db="EMBL/GenBank/DDBJ databases">
        <title>The draft genome sequence of Aquimarina sp. RZW4-3-2.</title>
        <authorList>
            <person name="Wang Y."/>
        </authorList>
    </citation>
    <scope>NUCLEOTIDE SEQUENCE [LARGE SCALE GENOMIC DNA]</scope>
    <source>
        <strain evidence="1 2">RZW4-3-2</strain>
    </source>
</reference>
<comment type="caution">
    <text evidence="1">The sequence shown here is derived from an EMBL/GenBank/DDBJ whole genome shotgun (WGS) entry which is preliminary data.</text>
</comment>
<accession>A0A162XBC9</accession>
<name>A0A162XBC9_9FLAO</name>
<dbReference type="AlphaFoldDB" id="A0A162XBC9"/>
<evidence type="ECO:0000313" key="2">
    <source>
        <dbReference type="Proteomes" id="UP000076715"/>
    </source>
</evidence>
<protein>
    <submittedName>
        <fullName evidence="1">Uncharacterized protein</fullName>
    </submittedName>
</protein>
<dbReference type="EMBL" id="LQRT01000046">
    <property type="protein sequence ID" value="KZS38529.1"/>
    <property type="molecule type" value="Genomic_DNA"/>
</dbReference>
<proteinExistence type="predicted"/>
<dbReference type="Proteomes" id="UP000076715">
    <property type="component" value="Unassembled WGS sequence"/>
</dbReference>
<evidence type="ECO:0000313" key="1">
    <source>
        <dbReference type="EMBL" id="KZS38529.1"/>
    </source>
</evidence>
<gene>
    <name evidence="1" type="ORF">AWE51_13075</name>
</gene>
<organism evidence="1 2">
    <name type="scientific">Aquimarina aggregata</name>
    <dbReference type="NCBI Taxonomy" id="1642818"/>
    <lineage>
        <taxon>Bacteria</taxon>
        <taxon>Pseudomonadati</taxon>
        <taxon>Bacteroidota</taxon>
        <taxon>Flavobacteriia</taxon>
        <taxon>Flavobacteriales</taxon>
        <taxon>Flavobacteriaceae</taxon>
        <taxon>Aquimarina</taxon>
    </lineage>
</organism>
<dbReference type="STRING" id="1642818.AWE51_13075"/>
<dbReference type="NCBIfam" id="NF038133">
    <property type="entry name" value="choice_anch_L"/>
    <property type="match status" value="1"/>
</dbReference>
<sequence>MKKITLITFFIVLLFNGKEVLSQATFTANPTDVALTTQLGGTGITISNPTLENGSRFFQLATFSNGNAGASLSIDTGVLMTTGTATQAFGSNGTAAFPSNSGVAATEQVQPTTYNDPDIIAIDPNANFDVVVFSFDVVLDPRLTAL</sequence>